<feature type="compositionally biased region" description="Low complexity" evidence="1">
    <location>
        <begin position="101"/>
        <end position="116"/>
    </location>
</feature>
<dbReference type="OrthoDB" id="1730117at2759"/>
<evidence type="ECO:0000256" key="1">
    <source>
        <dbReference type="SAM" id="MobiDB-lite"/>
    </source>
</evidence>
<dbReference type="EMBL" id="OB674273">
    <property type="protein sequence ID" value="CAD7235699.1"/>
    <property type="molecule type" value="Genomic_DNA"/>
</dbReference>
<gene>
    <name evidence="3" type="ORF">CTOB1V02_LOCUS13514</name>
</gene>
<feature type="transmembrane region" description="Helical" evidence="2">
    <location>
        <begin position="66"/>
        <end position="90"/>
    </location>
</feature>
<protein>
    <submittedName>
        <fullName evidence="3">Uncharacterized protein</fullName>
    </submittedName>
</protein>
<accession>A0A7R8WRX5</accession>
<evidence type="ECO:0000256" key="2">
    <source>
        <dbReference type="SAM" id="Phobius"/>
    </source>
</evidence>
<feature type="region of interest" description="Disordered" evidence="1">
    <location>
        <begin position="97"/>
        <end position="116"/>
    </location>
</feature>
<sequence length="116" mass="12145">LKARVAATLSACGAHHLDLIPFETGQHVECGAFVYGCMSFTDKLSNGVVVLAIQAFHPKDCITCPFYYRAILSYGCGGVLIGSLGVLAILSRVGVHGSKPSETSEVSSVVSRASDI</sequence>
<keyword evidence="2" id="KW-0472">Membrane</keyword>
<dbReference type="AlphaFoldDB" id="A0A7R8WRX5"/>
<organism evidence="3">
    <name type="scientific">Cyprideis torosa</name>
    <dbReference type="NCBI Taxonomy" id="163714"/>
    <lineage>
        <taxon>Eukaryota</taxon>
        <taxon>Metazoa</taxon>
        <taxon>Ecdysozoa</taxon>
        <taxon>Arthropoda</taxon>
        <taxon>Crustacea</taxon>
        <taxon>Oligostraca</taxon>
        <taxon>Ostracoda</taxon>
        <taxon>Podocopa</taxon>
        <taxon>Podocopida</taxon>
        <taxon>Cytherocopina</taxon>
        <taxon>Cytheroidea</taxon>
        <taxon>Cytherideidae</taxon>
        <taxon>Cyprideis</taxon>
    </lineage>
</organism>
<feature type="non-terminal residue" evidence="3">
    <location>
        <position position="1"/>
    </location>
</feature>
<keyword evidence="2" id="KW-0812">Transmembrane</keyword>
<name>A0A7R8WRX5_9CRUS</name>
<reference evidence="3" key="1">
    <citation type="submission" date="2020-11" db="EMBL/GenBank/DDBJ databases">
        <authorList>
            <person name="Tran Van P."/>
        </authorList>
    </citation>
    <scope>NUCLEOTIDE SEQUENCE</scope>
</reference>
<keyword evidence="2" id="KW-1133">Transmembrane helix</keyword>
<proteinExistence type="predicted"/>
<evidence type="ECO:0000313" key="3">
    <source>
        <dbReference type="EMBL" id="CAD7235699.1"/>
    </source>
</evidence>